<comment type="caution">
    <text evidence="7">The sequence shown here is derived from an EMBL/GenBank/DDBJ whole genome shotgun (WGS) entry which is preliminary data.</text>
</comment>
<dbReference type="PANTHER" id="PTHR39210:SF1">
    <property type="entry name" value="HEPARIN-SULFATE LYASE"/>
    <property type="match status" value="1"/>
</dbReference>
<dbReference type="InterPro" id="IPR008929">
    <property type="entry name" value="Chondroitin_lyas"/>
</dbReference>
<dbReference type="GO" id="GO:0042597">
    <property type="term" value="C:periplasmic space"/>
    <property type="evidence" value="ECO:0007669"/>
    <property type="project" value="UniProtKB-SubCell"/>
</dbReference>
<evidence type="ECO:0000256" key="4">
    <source>
        <dbReference type="ARBA" id="ARBA00023239"/>
    </source>
</evidence>
<dbReference type="Pfam" id="PF16889">
    <property type="entry name" value="Hepar_II_III_N"/>
    <property type="match status" value="1"/>
</dbReference>
<dbReference type="Proteomes" id="UP000553442">
    <property type="component" value="Unassembled WGS sequence"/>
</dbReference>
<name>A0A7W5K625_9GAMM</name>
<dbReference type="InterPro" id="IPR012480">
    <property type="entry name" value="Hepar_II_III_C"/>
</dbReference>
<keyword evidence="4" id="KW-0456">Lyase</keyword>
<organism evidence="7 8">
    <name type="scientific">Halomonas campaniensis</name>
    <dbReference type="NCBI Taxonomy" id="213554"/>
    <lineage>
        <taxon>Bacteria</taxon>
        <taxon>Pseudomonadati</taxon>
        <taxon>Pseudomonadota</taxon>
        <taxon>Gammaproteobacteria</taxon>
        <taxon>Oceanospirillales</taxon>
        <taxon>Halomonadaceae</taxon>
        <taxon>Halomonas</taxon>
    </lineage>
</organism>
<comment type="subcellular location">
    <subcellularLocation>
        <location evidence="1">Periplasm</location>
    </subcellularLocation>
</comment>
<dbReference type="EMBL" id="JACHZF010000037">
    <property type="protein sequence ID" value="MBB3332577.1"/>
    <property type="molecule type" value="Genomic_DNA"/>
</dbReference>
<dbReference type="SUPFAM" id="SSF48230">
    <property type="entry name" value="Chondroitin AC/alginate lyase"/>
    <property type="match status" value="1"/>
</dbReference>
<evidence type="ECO:0000256" key="2">
    <source>
        <dbReference type="ARBA" id="ARBA00022729"/>
    </source>
</evidence>
<protein>
    <submittedName>
        <fullName evidence="7">Putative heparinase superfamily protein</fullName>
    </submittedName>
</protein>
<evidence type="ECO:0000259" key="5">
    <source>
        <dbReference type="Pfam" id="PF07940"/>
    </source>
</evidence>
<dbReference type="GO" id="GO:0016829">
    <property type="term" value="F:lyase activity"/>
    <property type="evidence" value="ECO:0007669"/>
    <property type="project" value="UniProtKB-KW"/>
</dbReference>
<sequence length="496" mass="55163">MFLGEQGELAKAEDWNHPGKSKLWLYNLHYLDDLCAQGAAARHAQHRALVARWIDENPPLAGNGWEPYTLSLRLVNLVKWLSGKAWQGGEPIPEAWLANLARQAQALSAQREYHILANHLFANGKALTFAGVFLEGKNAERWLHQGLRILDVEIPEQFLKDGGHFERSPMYHATLMWDLADLIQLAECSGLLALRERAHRWRKTLARGLAWLELMTHPDGEIGFFNDAAFGIAPTLADLQRYTDCLSIQSAAEGVRMVVRQGGDYGLRHAAASGYLGVEWGEGNLALLDLAPVGPVYQPGHAHADTLSFELSLFGQRVLVNSGISQYGEDAERHRQRSTVAHNTVVVDDENSSEVWAGFRVARRARPGPVSIDAKAEGLTITGSHDGYRRLPGRVTHRREWGFQEGQLVIQDRLEGRFTRAEARFHCHPGVSVRLENSQYGELTLPDGRRLALAIDGGEARVESASWHPRFGESHPNQCLVVALTAPACSTSFRWA</sequence>
<feature type="domain" description="Heparinase II/III-like C-terminal" evidence="5">
    <location>
        <begin position="267"/>
        <end position="496"/>
    </location>
</feature>
<dbReference type="AlphaFoldDB" id="A0A7W5K625"/>
<evidence type="ECO:0000256" key="3">
    <source>
        <dbReference type="ARBA" id="ARBA00022764"/>
    </source>
</evidence>
<dbReference type="Gene3D" id="1.50.10.100">
    <property type="entry name" value="Chondroitin AC/alginate lyase"/>
    <property type="match status" value="1"/>
</dbReference>
<dbReference type="Gene3D" id="2.70.98.70">
    <property type="match status" value="1"/>
</dbReference>
<reference evidence="7 8" key="1">
    <citation type="submission" date="2020-08" db="EMBL/GenBank/DDBJ databases">
        <title>Genomic Encyclopedia of Archaeal and Bacterial Type Strains, Phase II (KMG-II): from individual species to whole genera.</title>
        <authorList>
            <person name="Goeker M."/>
        </authorList>
    </citation>
    <scope>NUCLEOTIDE SEQUENCE [LARGE SCALE GENOMIC DNA]</scope>
    <source>
        <strain evidence="7 8">5AG</strain>
    </source>
</reference>
<keyword evidence="3" id="KW-0574">Periplasm</keyword>
<dbReference type="PANTHER" id="PTHR39210">
    <property type="entry name" value="HEPARIN-SULFATE LYASE"/>
    <property type="match status" value="1"/>
</dbReference>
<feature type="domain" description="Heparin-sulfate lyase N-terminal" evidence="6">
    <location>
        <begin position="96"/>
        <end position="230"/>
    </location>
</feature>
<gene>
    <name evidence="7" type="ORF">BDK63_003475</name>
</gene>
<dbReference type="RefSeq" id="WP_246386285.1">
    <property type="nucleotide sequence ID" value="NZ_JACHZF010000037.1"/>
</dbReference>
<evidence type="ECO:0000313" key="7">
    <source>
        <dbReference type="EMBL" id="MBB3332577.1"/>
    </source>
</evidence>
<evidence type="ECO:0000259" key="6">
    <source>
        <dbReference type="Pfam" id="PF16889"/>
    </source>
</evidence>
<dbReference type="Pfam" id="PF07940">
    <property type="entry name" value="Hepar_II_III_C"/>
    <property type="match status" value="1"/>
</dbReference>
<accession>A0A7W5K625</accession>
<proteinExistence type="predicted"/>
<keyword evidence="2" id="KW-0732">Signal</keyword>
<dbReference type="InterPro" id="IPR031680">
    <property type="entry name" value="Hepar_II_III_N"/>
</dbReference>
<keyword evidence="8" id="KW-1185">Reference proteome</keyword>
<evidence type="ECO:0000313" key="8">
    <source>
        <dbReference type="Proteomes" id="UP000553442"/>
    </source>
</evidence>
<evidence type="ECO:0000256" key="1">
    <source>
        <dbReference type="ARBA" id="ARBA00004418"/>
    </source>
</evidence>